<dbReference type="AlphaFoldDB" id="A0A511T1G6"/>
<dbReference type="EMBL" id="BJXR01000023">
    <property type="protein sequence ID" value="GEN07208.1"/>
    <property type="molecule type" value="Genomic_DNA"/>
</dbReference>
<name>A0A511T1G6_MYXFU</name>
<evidence type="ECO:0000313" key="3">
    <source>
        <dbReference type="EMBL" id="SET97793.1"/>
    </source>
</evidence>
<proteinExistence type="predicted"/>
<keyword evidence="1" id="KW-0812">Transmembrane</keyword>
<reference evidence="2 5" key="2">
    <citation type="submission" date="2019-07" db="EMBL/GenBank/DDBJ databases">
        <title>Whole genome shotgun sequence of Myxococcus fulvus NBRC 100333.</title>
        <authorList>
            <person name="Hosoyama A."/>
            <person name="Uohara A."/>
            <person name="Ohji S."/>
            <person name="Ichikawa N."/>
        </authorList>
    </citation>
    <scope>NUCLEOTIDE SEQUENCE [LARGE SCALE GENOMIC DNA]</scope>
    <source>
        <strain evidence="2 5">NBRC 100333</strain>
    </source>
</reference>
<evidence type="ECO:0000256" key="1">
    <source>
        <dbReference type="SAM" id="Phobius"/>
    </source>
</evidence>
<feature type="transmembrane region" description="Helical" evidence="1">
    <location>
        <begin position="103"/>
        <end position="123"/>
    </location>
</feature>
<organism evidence="2 5">
    <name type="scientific">Myxococcus fulvus</name>
    <dbReference type="NCBI Taxonomy" id="33"/>
    <lineage>
        <taxon>Bacteria</taxon>
        <taxon>Pseudomonadati</taxon>
        <taxon>Myxococcota</taxon>
        <taxon>Myxococcia</taxon>
        <taxon>Myxococcales</taxon>
        <taxon>Cystobacterineae</taxon>
        <taxon>Myxococcaceae</taxon>
        <taxon>Myxococcus</taxon>
    </lineage>
</organism>
<sequence>MFWKNFKVILDGQVVGTSEGGASELKKGVRFTLPDRTVLDVQLQSGVLSAELAVKRNGLPLPGSSTDPEQQIKTAAYMLYFLAGLNTLLGVIAMVTASEEMDALGLGIGSIIFGALVAVFGFFTYRATRFGPILAVLLYIGDTVVTLMDSIDAGGKPNVFGFVVRVYIIVTLVKAAQAAGELKRREQENAGVSLQP</sequence>
<keyword evidence="1" id="KW-0472">Membrane</keyword>
<accession>A0A511T1G6</accession>
<gene>
    <name evidence="2" type="ORF">MFU01_22450</name>
    <name evidence="3" type="ORF">SAMN05443572_104167</name>
</gene>
<evidence type="ECO:0000313" key="2">
    <source>
        <dbReference type="EMBL" id="GEN07208.1"/>
    </source>
</evidence>
<feature type="transmembrane region" description="Helical" evidence="1">
    <location>
        <begin position="77"/>
        <end position="97"/>
    </location>
</feature>
<comment type="caution">
    <text evidence="2">The sequence shown here is derived from an EMBL/GenBank/DDBJ whole genome shotgun (WGS) entry which is preliminary data.</text>
</comment>
<dbReference type="Proteomes" id="UP000321514">
    <property type="component" value="Unassembled WGS sequence"/>
</dbReference>
<feature type="transmembrane region" description="Helical" evidence="1">
    <location>
        <begin position="130"/>
        <end position="147"/>
    </location>
</feature>
<evidence type="ECO:0000313" key="5">
    <source>
        <dbReference type="Proteomes" id="UP000321514"/>
    </source>
</evidence>
<protein>
    <submittedName>
        <fullName evidence="2">Uncharacterized protein</fullName>
    </submittedName>
</protein>
<keyword evidence="4" id="KW-1185">Reference proteome</keyword>
<dbReference type="EMBL" id="FOIB01000004">
    <property type="protein sequence ID" value="SET97793.1"/>
    <property type="molecule type" value="Genomic_DNA"/>
</dbReference>
<dbReference type="Proteomes" id="UP000183760">
    <property type="component" value="Unassembled WGS sequence"/>
</dbReference>
<evidence type="ECO:0000313" key="4">
    <source>
        <dbReference type="Proteomes" id="UP000183760"/>
    </source>
</evidence>
<feature type="transmembrane region" description="Helical" evidence="1">
    <location>
        <begin position="159"/>
        <end position="176"/>
    </location>
</feature>
<reference evidence="3 4" key="1">
    <citation type="submission" date="2016-10" db="EMBL/GenBank/DDBJ databases">
        <authorList>
            <person name="Varghese N."/>
            <person name="Submissions S."/>
        </authorList>
    </citation>
    <scope>NUCLEOTIDE SEQUENCE [LARGE SCALE GENOMIC DNA]</scope>
    <source>
        <strain evidence="3 4">DSM 16525</strain>
    </source>
</reference>
<keyword evidence="1" id="KW-1133">Transmembrane helix</keyword>